<dbReference type="GO" id="GO:0046653">
    <property type="term" value="P:tetrahydrofolate metabolic process"/>
    <property type="evidence" value="ECO:0007669"/>
    <property type="project" value="InterPro"/>
</dbReference>
<gene>
    <name evidence="18" type="ORF">DES47_11416</name>
</gene>
<evidence type="ECO:0000256" key="3">
    <source>
        <dbReference type="ARBA" id="ARBA00004496"/>
    </source>
</evidence>
<evidence type="ECO:0000256" key="5">
    <source>
        <dbReference type="ARBA" id="ARBA00022630"/>
    </source>
</evidence>
<evidence type="ECO:0000256" key="13">
    <source>
        <dbReference type="ARBA" id="ARBA00044216"/>
    </source>
</evidence>
<organism evidence="18 19">
    <name type="scientific">Roseateles toxinivorans</name>
    <dbReference type="NCBI Taxonomy" id="270368"/>
    <lineage>
        <taxon>Bacteria</taxon>
        <taxon>Pseudomonadati</taxon>
        <taxon>Pseudomonadota</taxon>
        <taxon>Betaproteobacteria</taxon>
        <taxon>Burkholderiales</taxon>
        <taxon>Sphaerotilaceae</taxon>
        <taxon>Roseateles</taxon>
    </lineage>
</organism>
<dbReference type="GO" id="GO:0005737">
    <property type="term" value="C:cytoplasm"/>
    <property type="evidence" value="ECO:0007669"/>
    <property type="project" value="UniProtKB-SubCell"/>
</dbReference>
<dbReference type="PANTHER" id="PTHR13847">
    <property type="entry name" value="SARCOSINE DEHYDROGENASE-RELATED"/>
    <property type="match status" value="1"/>
</dbReference>
<dbReference type="PANTHER" id="PTHR13847:SF287">
    <property type="entry name" value="FAD-DEPENDENT OXIDOREDUCTASE DOMAIN-CONTAINING PROTEIN 1"/>
    <property type="match status" value="1"/>
</dbReference>
<evidence type="ECO:0000256" key="15">
    <source>
        <dbReference type="ARBA" id="ARBA00047316"/>
    </source>
</evidence>
<comment type="similarity">
    <text evidence="10">Belongs to the SoxB family.</text>
</comment>
<evidence type="ECO:0000256" key="6">
    <source>
        <dbReference type="ARBA" id="ARBA00022643"/>
    </source>
</evidence>
<evidence type="ECO:0000256" key="12">
    <source>
        <dbReference type="ARBA" id="ARBA00044150"/>
    </source>
</evidence>
<evidence type="ECO:0000313" key="19">
    <source>
        <dbReference type="Proteomes" id="UP000295361"/>
    </source>
</evidence>
<accession>A0A4R6QED8</accession>
<evidence type="ECO:0000256" key="9">
    <source>
        <dbReference type="ARBA" id="ARBA00023002"/>
    </source>
</evidence>
<dbReference type="AlphaFoldDB" id="A0A4R6QED8"/>
<proteinExistence type="inferred from homology"/>
<evidence type="ECO:0000256" key="10">
    <source>
        <dbReference type="ARBA" id="ARBA00043973"/>
    </source>
</evidence>
<dbReference type="Pfam" id="PF01266">
    <property type="entry name" value="DAO"/>
    <property type="match status" value="1"/>
</dbReference>
<keyword evidence="9" id="KW-0560">Oxidoreductase</keyword>
<evidence type="ECO:0000256" key="2">
    <source>
        <dbReference type="ARBA" id="ARBA00001974"/>
    </source>
</evidence>
<dbReference type="Gene3D" id="3.30.9.10">
    <property type="entry name" value="D-Amino Acid Oxidase, subunit A, domain 2"/>
    <property type="match status" value="1"/>
</dbReference>
<dbReference type="SUPFAM" id="SSF54373">
    <property type="entry name" value="FAD-linked reductases, C-terminal domain"/>
    <property type="match status" value="1"/>
</dbReference>
<dbReference type="GO" id="GO:0000166">
    <property type="term" value="F:nucleotide binding"/>
    <property type="evidence" value="ECO:0007669"/>
    <property type="project" value="UniProtKB-KW"/>
</dbReference>
<evidence type="ECO:0000313" key="18">
    <source>
        <dbReference type="EMBL" id="TDP61244.1"/>
    </source>
</evidence>
<keyword evidence="8" id="KW-0274">FAD</keyword>
<sequence length="421" mass="45238">MRTHYSAWNVFAASRSGHADWAPAWREAEPKSRYDVVIVGGGGHGLATAYYLAKNHGVRNIAILEAGWIGGGNTGRNTTIVRSNYLYPESARLYDFSVRLYEELSKELNFNIMFSQRGIVTLAHSRHDLDSQARWANAMQCNGIDAELLDARQVQALEPRLNFGPDARYPILGGFIQRRAGPARHDAVAWGYARAASALGVDIIQNCEVTGFTRKGESISGVKIRRRGIDGEIGCDKAALAVAGHSSALAGLAGFELPITSYALQAMVSEPVKPVLNAVTLSPALGAYWSQSDKGEVVIGGALDHFASYGQRGSFAITQQVVAATTEMFPSLGRLRLLRQWAGIVDIVQDSSPIIGASPIPGLYLNCGWGTGGFKAIPVGGWTLAHVLATGKNHELAEPFQLQRFLTGRLIDEAGAAGIAH</sequence>
<comment type="subcellular location">
    <subcellularLocation>
        <location evidence="3">Cytoplasm</location>
    </subcellularLocation>
</comment>
<evidence type="ECO:0000256" key="1">
    <source>
        <dbReference type="ARBA" id="ARBA00001917"/>
    </source>
</evidence>
<dbReference type="InterPro" id="IPR006076">
    <property type="entry name" value="FAD-dep_OxRdtase"/>
</dbReference>
<dbReference type="NCBIfam" id="TIGR01373">
    <property type="entry name" value="soxB"/>
    <property type="match status" value="1"/>
</dbReference>
<dbReference type="PROSITE" id="PS50206">
    <property type="entry name" value="RHODANESE_3"/>
    <property type="match status" value="1"/>
</dbReference>
<dbReference type="OrthoDB" id="9342835at2"/>
<keyword evidence="6" id="KW-0288">FMN</keyword>
<evidence type="ECO:0000256" key="7">
    <source>
        <dbReference type="ARBA" id="ARBA00022741"/>
    </source>
</evidence>
<reference evidence="18 19" key="1">
    <citation type="submission" date="2019-03" db="EMBL/GenBank/DDBJ databases">
        <title>Genomic Encyclopedia of Type Strains, Phase IV (KMG-IV): sequencing the most valuable type-strain genomes for metagenomic binning, comparative biology and taxonomic classification.</title>
        <authorList>
            <person name="Goeker M."/>
        </authorList>
    </citation>
    <scope>NUCLEOTIDE SEQUENCE [LARGE SCALE GENOMIC DNA]</scope>
    <source>
        <strain evidence="18 19">DSM 16998</strain>
    </source>
</reference>
<feature type="domain" description="Rhodanese" evidence="17">
    <location>
        <begin position="36"/>
        <end position="80"/>
    </location>
</feature>
<dbReference type="EC" id="1.5.3.24" evidence="11"/>
<dbReference type="InterPro" id="IPR006278">
    <property type="entry name" value="SoxB"/>
</dbReference>
<keyword evidence="7" id="KW-0547">Nucleotide-binding</keyword>
<dbReference type="InParanoid" id="A0A4R6QED8"/>
<dbReference type="Gene3D" id="3.50.50.60">
    <property type="entry name" value="FAD/NAD(P)-binding domain"/>
    <property type="match status" value="1"/>
</dbReference>
<dbReference type="InterPro" id="IPR001763">
    <property type="entry name" value="Rhodanese-like_dom"/>
</dbReference>
<keyword evidence="4" id="KW-0963">Cytoplasm</keyword>
<dbReference type="RefSeq" id="WP_133703762.1">
    <property type="nucleotide sequence ID" value="NZ_SNXS01000014.1"/>
</dbReference>
<evidence type="ECO:0000259" key="17">
    <source>
        <dbReference type="PROSITE" id="PS50206"/>
    </source>
</evidence>
<comment type="catalytic activity">
    <reaction evidence="16">
        <text>sarcosine + (6S)-5,6,7,8-tetrahydrofolate + O2 = (6R)-5,10-methylene-5,6,7,8-tetrahydrofolate + glycine + H2O2</text>
        <dbReference type="Rhea" id="RHEA:70455"/>
        <dbReference type="ChEBI" id="CHEBI:15379"/>
        <dbReference type="ChEBI" id="CHEBI:15636"/>
        <dbReference type="ChEBI" id="CHEBI:16240"/>
        <dbReference type="ChEBI" id="CHEBI:57305"/>
        <dbReference type="ChEBI" id="CHEBI:57433"/>
        <dbReference type="ChEBI" id="CHEBI:57453"/>
        <dbReference type="EC" id="1.5.3.24"/>
    </reaction>
</comment>
<comment type="cofactor">
    <cofactor evidence="1">
        <name>FMN</name>
        <dbReference type="ChEBI" id="CHEBI:58210"/>
    </cofactor>
</comment>
<evidence type="ECO:0000256" key="11">
    <source>
        <dbReference type="ARBA" id="ARBA00044044"/>
    </source>
</evidence>
<keyword evidence="19" id="KW-1185">Reference proteome</keyword>
<dbReference type="InterPro" id="IPR036188">
    <property type="entry name" value="FAD/NAD-bd_sf"/>
</dbReference>
<comment type="catalytic activity">
    <reaction evidence="15">
        <text>sarcosine + O2 + H2O = formaldehyde + glycine + H2O2</text>
        <dbReference type="Rhea" id="RHEA:13313"/>
        <dbReference type="ChEBI" id="CHEBI:15377"/>
        <dbReference type="ChEBI" id="CHEBI:15379"/>
        <dbReference type="ChEBI" id="CHEBI:16240"/>
        <dbReference type="ChEBI" id="CHEBI:16842"/>
        <dbReference type="ChEBI" id="CHEBI:57305"/>
        <dbReference type="ChEBI" id="CHEBI:57433"/>
    </reaction>
</comment>
<evidence type="ECO:0000256" key="14">
    <source>
        <dbReference type="ARBA" id="ARBA00044295"/>
    </source>
</evidence>
<dbReference type="EMBL" id="SNXS01000014">
    <property type="protein sequence ID" value="TDP61244.1"/>
    <property type="molecule type" value="Genomic_DNA"/>
</dbReference>
<dbReference type="SUPFAM" id="SSF51905">
    <property type="entry name" value="FAD/NAD(P)-binding domain"/>
    <property type="match status" value="1"/>
</dbReference>
<dbReference type="GO" id="GO:0008115">
    <property type="term" value="F:sarcosine oxidase activity"/>
    <property type="evidence" value="ECO:0007669"/>
    <property type="project" value="InterPro"/>
</dbReference>
<protein>
    <recommendedName>
        <fullName evidence="12">Sarcosine oxidase subunit beta</fullName>
        <ecNumber evidence="11">1.5.3.24</ecNumber>
    </recommendedName>
    <alternativeName>
        <fullName evidence="13">Sarcosine oxidase (5,10-methylenetetrahydrofolate-forming) subunit beta</fullName>
    </alternativeName>
    <alternativeName>
        <fullName evidence="14">Tetrameric sarcosine oxidase subunit beta</fullName>
    </alternativeName>
</protein>
<dbReference type="Proteomes" id="UP000295361">
    <property type="component" value="Unassembled WGS sequence"/>
</dbReference>
<comment type="caution">
    <text evidence="18">The sequence shown here is derived from an EMBL/GenBank/DDBJ whole genome shotgun (WGS) entry which is preliminary data.</text>
</comment>
<evidence type="ECO:0000256" key="16">
    <source>
        <dbReference type="ARBA" id="ARBA00048917"/>
    </source>
</evidence>
<comment type="cofactor">
    <cofactor evidence="2">
        <name>FAD</name>
        <dbReference type="ChEBI" id="CHEBI:57692"/>
    </cofactor>
</comment>
<evidence type="ECO:0000256" key="4">
    <source>
        <dbReference type="ARBA" id="ARBA00022490"/>
    </source>
</evidence>
<name>A0A4R6QED8_9BURK</name>
<keyword evidence="5" id="KW-0285">Flavoprotein</keyword>
<evidence type="ECO:0000256" key="8">
    <source>
        <dbReference type="ARBA" id="ARBA00022827"/>
    </source>
</evidence>